<comment type="caution">
    <text evidence="1">The sequence shown here is derived from an EMBL/GenBank/DDBJ whole genome shotgun (WGS) entry which is preliminary data.</text>
</comment>
<protein>
    <submittedName>
        <fullName evidence="1">Uncharacterized protein</fullName>
    </submittedName>
</protein>
<sequence length="94" mass="10007">MVAVSAPRVAMIEPGTEGNRRCLRATRSDDTSCPLGPGPGPQVAALFGRDIDQETGQLSPPRAESRRSYSVATASSDKITVDFVDLDEKTVRCA</sequence>
<evidence type="ECO:0000313" key="2">
    <source>
        <dbReference type="Proteomes" id="UP001500967"/>
    </source>
</evidence>
<accession>A0ABN0TG72</accession>
<keyword evidence="2" id="KW-1185">Reference proteome</keyword>
<proteinExistence type="predicted"/>
<name>A0ABN0TG72_9ACTN</name>
<organism evidence="1 2">
    <name type="scientific">Cryptosporangium japonicum</name>
    <dbReference type="NCBI Taxonomy" id="80872"/>
    <lineage>
        <taxon>Bacteria</taxon>
        <taxon>Bacillati</taxon>
        <taxon>Actinomycetota</taxon>
        <taxon>Actinomycetes</taxon>
        <taxon>Cryptosporangiales</taxon>
        <taxon>Cryptosporangiaceae</taxon>
        <taxon>Cryptosporangium</taxon>
    </lineage>
</organism>
<reference evidence="1 2" key="1">
    <citation type="journal article" date="2019" name="Int. J. Syst. Evol. Microbiol.">
        <title>The Global Catalogue of Microorganisms (GCM) 10K type strain sequencing project: providing services to taxonomists for standard genome sequencing and annotation.</title>
        <authorList>
            <consortium name="The Broad Institute Genomics Platform"/>
            <consortium name="The Broad Institute Genome Sequencing Center for Infectious Disease"/>
            <person name="Wu L."/>
            <person name="Ma J."/>
        </authorList>
    </citation>
    <scope>NUCLEOTIDE SEQUENCE [LARGE SCALE GENOMIC DNA]</scope>
    <source>
        <strain evidence="1 2">JCM 10425</strain>
    </source>
</reference>
<dbReference type="Proteomes" id="UP001500967">
    <property type="component" value="Unassembled WGS sequence"/>
</dbReference>
<gene>
    <name evidence="1" type="ORF">GCM10009539_02660</name>
</gene>
<evidence type="ECO:0000313" key="1">
    <source>
        <dbReference type="EMBL" id="GAA0220910.1"/>
    </source>
</evidence>
<dbReference type="EMBL" id="BAAAGX010000002">
    <property type="protein sequence ID" value="GAA0220910.1"/>
    <property type="molecule type" value="Genomic_DNA"/>
</dbReference>